<name>A0ABP9Y157_9FUNG</name>
<dbReference type="Proteomes" id="UP001476247">
    <property type="component" value="Unassembled WGS sequence"/>
</dbReference>
<dbReference type="SUPFAM" id="SSF49354">
    <property type="entry name" value="PapD-like"/>
    <property type="match status" value="1"/>
</dbReference>
<dbReference type="Gene3D" id="2.60.40.10">
    <property type="entry name" value="Immunoglobulins"/>
    <property type="match status" value="1"/>
</dbReference>
<dbReference type="EMBL" id="BAABUJ010000016">
    <property type="protein sequence ID" value="GAA5800729.1"/>
    <property type="molecule type" value="Genomic_DNA"/>
</dbReference>
<reference evidence="2 3" key="1">
    <citation type="submission" date="2024-04" db="EMBL/GenBank/DDBJ databases">
        <title>genome sequences of Mucor flavus KT1a and Helicostylum pulchrum KT1b strains isolation_sourced from the surface of a dry-aged beef.</title>
        <authorList>
            <person name="Toyotome T."/>
            <person name="Hosono M."/>
            <person name="Torimaru M."/>
            <person name="Fukuda K."/>
            <person name="Mikami N."/>
        </authorList>
    </citation>
    <scope>NUCLEOTIDE SEQUENCE [LARGE SCALE GENOMIC DNA]</scope>
    <source>
        <strain evidence="2 3">KT1b</strain>
    </source>
</reference>
<evidence type="ECO:0000313" key="2">
    <source>
        <dbReference type="EMBL" id="GAA5800729.1"/>
    </source>
</evidence>
<protein>
    <recommendedName>
        <fullName evidence="1">MSP domain-containing protein</fullName>
    </recommendedName>
</protein>
<evidence type="ECO:0000313" key="3">
    <source>
        <dbReference type="Proteomes" id="UP001476247"/>
    </source>
</evidence>
<keyword evidence="3" id="KW-1185">Reference proteome</keyword>
<proteinExistence type="predicted"/>
<evidence type="ECO:0000259" key="1">
    <source>
        <dbReference type="PROSITE" id="PS50202"/>
    </source>
</evidence>
<sequence length="312" mass="36522">MVLGCDSAEAILERKKRRSERRDYILKLQKHNSSLQHHHRIINKELPIESSSSDTLLTDDDHLTTSLVLPSVKVGFAGQNDDDDQEEEYSWTNPRIMFIEPSPVPRFRNVAPPPPPSPAYLNILIQPQDDEEMIIKSPLMNEEEATIFTTTKNSFLHISDHPLHEHPLYDDDSIQIQDKPPRLYFNSPLRRGQTLKFSLQNAIPDDHIILYKFLTSNTVHQQPERYFVQPSAGKMVSTDQSNILLILNQPPNEFVKKDKIMIRWAVIQKNTRIEQWVNNLQSSTRRRWIDMLDEEWPDQVTIRMTRIKIRFV</sequence>
<dbReference type="InterPro" id="IPR013783">
    <property type="entry name" value="Ig-like_fold"/>
</dbReference>
<organism evidence="2 3">
    <name type="scientific">Helicostylum pulchrum</name>
    <dbReference type="NCBI Taxonomy" id="562976"/>
    <lineage>
        <taxon>Eukaryota</taxon>
        <taxon>Fungi</taxon>
        <taxon>Fungi incertae sedis</taxon>
        <taxon>Mucoromycota</taxon>
        <taxon>Mucoromycotina</taxon>
        <taxon>Mucoromycetes</taxon>
        <taxon>Mucorales</taxon>
        <taxon>Mucorineae</taxon>
        <taxon>Mucoraceae</taxon>
        <taxon>Helicostylum</taxon>
    </lineage>
</organism>
<dbReference type="InterPro" id="IPR008962">
    <property type="entry name" value="PapD-like_sf"/>
</dbReference>
<dbReference type="PROSITE" id="PS50202">
    <property type="entry name" value="MSP"/>
    <property type="match status" value="1"/>
</dbReference>
<gene>
    <name evidence="2" type="ORF">HPULCUR_006165</name>
</gene>
<comment type="caution">
    <text evidence="2">The sequence shown here is derived from an EMBL/GenBank/DDBJ whole genome shotgun (WGS) entry which is preliminary data.</text>
</comment>
<dbReference type="Pfam" id="PF00635">
    <property type="entry name" value="Motile_Sperm"/>
    <property type="match status" value="1"/>
</dbReference>
<dbReference type="InterPro" id="IPR000535">
    <property type="entry name" value="MSP_dom"/>
</dbReference>
<accession>A0ABP9Y157</accession>
<feature type="domain" description="MSP" evidence="1">
    <location>
        <begin position="173"/>
        <end position="312"/>
    </location>
</feature>